<gene>
    <name evidence="1" type="ORF">ACFFGA_11485</name>
</gene>
<accession>A0ABV6QA92</accession>
<reference evidence="1 2" key="1">
    <citation type="submission" date="2024-09" db="EMBL/GenBank/DDBJ databases">
        <authorList>
            <person name="Sun Q."/>
            <person name="Mori K."/>
        </authorList>
    </citation>
    <scope>NUCLEOTIDE SEQUENCE [LARGE SCALE GENOMIC DNA]</scope>
    <source>
        <strain evidence="1 2">NCAIM B.02481</strain>
    </source>
</reference>
<dbReference type="RefSeq" id="WP_386064076.1">
    <property type="nucleotide sequence ID" value="NZ_JBHLTQ010000005.1"/>
</dbReference>
<dbReference type="Proteomes" id="UP001589832">
    <property type="component" value="Unassembled WGS sequence"/>
</dbReference>
<evidence type="ECO:0000313" key="2">
    <source>
        <dbReference type="Proteomes" id="UP001589832"/>
    </source>
</evidence>
<keyword evidence="2" id="KW-1185">Reference proteome</keyword>
<evidence type="ECO:0008006" key="3">
    <source>
        <dbReference type="Google" id="ProtNLM"/>
    </source>
</evidence>
<organism evidence="1 2">
    <name type="scientific">Winogradskyella pulchriflava</name>
    <dbReference type="NCBI Taxonomy" id="1110688"/>
    <lineage>
        <taxon>Bacteria</taxon>
        <taxon>Pseudomonadati</taxon>
        <taxon>Bacteroidota</taxon>
        <taxon>Flavobacteriia</taxon>
        <taxon>Flavobacteriales</taxon>
        <taxon>Flavobacteriaceae</taxon>
        <taxon>Winogradskyella</taxon>
    </lineage>
</organism>
<comment type="caution">
    <text evidence="1">The sequence shown here is derived from an EMBL/GenBank/DDBJ whole genome shotgun (WGS) entry which is preliminary data.</text>
</comment>
<protein>
    <recommendedName>
        <fullName evidence="3">Lipoprotein</fullName>
    </recommendedName>
</protein>
<name>A0ABV6QA92_9FLAO</name>
<proteinExistence type="predicted"/>
<evidence type="ECO:0000313" key="1">
    <source>
        <dbReference type="EMBL" id="MFC0605180.1"/>
    </source>
</evidence>
<dbReference type="EMBL" id="JBHLTQ010000005">
    <property type="protein sequence ID" value="MFC0605180.1"/>
    <property type="molecule type" value="Genomic_DNA"/>
</dbReference>
<sequence>MKNLLKILVIIAILGCSSSKNLINEKPYVYTIENYDGTQTKVKSHTTGKLSNENYEILKSHLLNIIDHDIDFDKKIIINFIDNDPTIYRKGYRVPWDIFSGNIKKNLDKIEECNHFWIINKRVKDLHYYHGKKINWKVDKNNVIRNFFFKNEGLNGGFLILKPNGDYFLKVGEYGKYDVISTYKLF</sequence>